<gene>
    <name evidence="2" type="ORF">ACFPJ5_08315</name>
</gene>
<sequence>MEIGLVSCTADKRDEAASPRDLYDASTYFRKMRDYADTHHDRWYVLSARHGLLVPDGDPVEPYEETLADAPAEERERWADCVFGSLWRRERLDADTTVVFHAGRDYTEPLRPLLAKTDASVENPTEGMQIGERLQWYDRQQ</sequence>
<name>A0ABD5RA99_9EURY</name>
<reference evidence="2 3" key="1">
    <citation type="journal article" date="2019" name="Int. J. Syst. Evol. Microbiol.">
        <title>The Global Catalogue of Microorganisms (GCM) 10K type strain sequencing project: providing services to taxonomists for standard genome sequencing and annotation.</title>
        <authorList>
            <consortium name="The Broad Institute Genomics Platform"/>
            <consortium name="The Broad Institute Genome Sequencing Center for Infectious Disease"/>
            <person name="Wu L."/>
            <person name="Ma J."/>
        </authorList>
    </citation>
    <scope>NUCLEOTIDE SEQUENCE [LARGE SCALE GENOMIC DNA]</scope>
    <source>
        <strain evidence="2 3">CGMCC 1.12237</strain>
    </source>
</reference>
<dbReference type="RefSeq" id="WP_227227725.1">
    <property type="nucleotide sequence ID" value="NZ_JAJCVJ010000001.1"/>
</dbReference>
<evidence type="ECO:0000313" key="3">
    <source>
        <dbReference type="Proteomes" id="UP001596201"/>
    </source>
</evidence>
<organism evidence="2 3">
    <name type="scientific">Salinirubrum litoreum</name>
    <dbReference type="NCBI Taxonomy" id="1126234"/>
    <lineage>
        <taxon>Archaea</taxon>
        <taxon>Methanobacteriati</taxon>
        <taxon>Methanobacteriota</taxon>
        <taxon>Stenosarchaea group</taxon>
        <taxon>Halobacteria</taxon>
        <taxon>Halobacteriales</taxon>
        <taxon>Haloferacaceae</taxon>
        <taxon>Salinirubrum</taxon>
    </lineage>
</organism>
<comment type="caution">
    <text evidence="2">The sequence shown here is derived from an EMBL/GenBank/DDBJ whole genome shotgun (WGS) entry which is preliminary data.</text>
</comment>
<dbReference type="Pfam" id="PF21818">
    <property type="entry name" value="DUF6884"/>
    <property type="match status" value="1"/>
</dbReference>
<keyword evidence="3" id="KW-1185">Reference proteome</keyword>
<evidence type="ECO:0000313" key="2">
    <source>
        <dbReference type="EMBL" id="MFC5366943.1"/>
    </source>
</evidence>
<protein>
    <submittedName>
        <fullName evidence="2">DUF6884 domain-containing protein</fullName>
    </submittedName>
</protein>
<feature type="domain" description="DUF6884" evidence="1">
    <location>
        <begin position="3"/>
        <end position="139"/>
    </location>
</feature>
<dbReference type="InterPro" id="IPR049251">
    <property type="entry name" value="DUF6884"/>
</dbReference>
<accession>A0ABD5RA99</accession>
<dbReference type="Proteomes" id="UP001596201">
    <property type="component" value="Unassembled WGS sequence"/>
</dbReference>
<dbReference type="EMBL" id="JBHSKX010000001">
    <property type="protein sequence ID" value="MFC5366943.1"/>
    <property type="molecule type" value="Genomic_DNA"/>
</dbReference>
<evidence type="ECO:0000259" key="1">
    <source>
        <dbReference type="Pfam" id="PF21818"/>
    </source>
</evidence>
<proteinExistence type="predicted"/>
<dbReference type="AlphaFoldDB" id="A0ABD5RA99"/>